<comment type="caution">
    <text evidence="1">The sequence shown here is derived from an EMBL/GenBank/DDBJ whole genome shotgun (WGS) entry which is preliminary data.</text>
</comment>
<gene>
    <name evidence="1" type="ORF">CSIM01_02423</name>
</gene>
<dbReference type="EMBL" id="JFBX01000654">
    <property type="protein sequence ID" value="KXH31871.1"/>
    <property type="molecule type" value="Genomic_DNA"/>
</dbReference>
<evidence type="ECO:0000313" key="2">
    <source>
        <dbReference type="Proteomes" id="UP000070328"/>
    </source>
</evidence>
<dbReference type="OrthoDB" id="3636801at2759"/>
<protein>
    <submittedName>
        <fullName evidence="1">Uncharacterized protein</fullName>
    </submittedName>
</protein>
<proteinExistence type="predicted"/>
<name>A0A135S7Q2_9PEZI</name>
<evidence type="ECO:0000313" key="1">
    <source>
        <dbReference type="EMBL" id="KXH31871.1"/>
    </source>
</evidence>
<organism evidence="1 2">
    <name type="scientific">Colletotrichum simmondsii</name>
    <dbReference type="NCBI Taxonomy" id="703756"/>
    <lineage>
        <taxon>Eukaryota</taxon>
        <taxon>Fungi</taxon>
        <taxon>Dikarya</taxon>
        <taxon>Ascomycota</taxon>
        <taxon>Pezizomycotina</taxon>
        <taxon>Sordariomycetes</taxon>
        <taxon>Hypocreomycetidae</taxon>
        <taxon>Glomerellales</taxon>
        <taxon>Glomerellaceae</taxon>
        <taxon>Colletotrichum</taxon>
        <taxon>Colletotrichum acutatum species complex</taxon>
    </lineage>
</organism>
<dbReference type="AlphaFoldDB" id="A0A135S7Q2"/>
<reference evidence="1 2" key="1">
    <citation type="submission" date="2014-02" db="EMBL/GenBank/DDBJ databases">
        <title>The genome sequence of Colletotrichum simmondsii CBS122122.</title>
        <authorList>
            <person name="Baroncelli R."/>
            <person name="Thon M.R."/>
        </authorList>
    </citation>
    <scope>NUCLEOTIDE SEQUENCE [LARGE SCALE GENOMIC DNA]</scope>
    <source>
        <strain evidence="1 2">CBS122122</strain>
    </source>
</reference>
<dbReference type="Proteomes" id="UP000070328">
    <property type="component" value="Unassembled WGS sequence"/>
</dbReference>
<keyword evidence="2" id="KW-1185">Reference proteome</keyword>
<accession>A0A135S7Q2</accession>
<sequence>MKIPLTISSWLGGSNATPRVPQFLLDTGHPWLTTHARELSSLPDATSFICTLSADDSHSQYDGSVAVDDESAKLRECLEMPADLFHRLEIRNIRAGRAREQSLKPTLGDTWDTLTAETRLPPKSLPAVFSEVMGKMKNLSKIEWMVRGVDENAAIGKAFIEDGTRLPGVDHLVTTMNAPWLVDACPSLTSLEAKRDDFVWEKLRTGGIWLGVLRDTPHIEELHIGGSMCGNAYMGANGAVYWRSNMAQALEATELAGKIVRQEFPGLDGVHVGGFYGNFTTDNEGKQVIIWEWTGRVDEWLDEKQMAIDFTDEP</sequence>